<dbReference type="InterPro" id="IPR036691">
    <property type="entry name" value="Endo/exonu/phosph_ase_sf"/>
</dbReference>
<protein>
    <recommendedName>
        <fullName evidence="1">Endonuclease/exonuclease/phosphatase domain-containing protein</fullName>
    </recommendedName>
</protein>
<dbReference type="PANTHER" id="PTHR33710">
    <property type="entry name" value="BNAC02G09200D PROTEIN"/>
    <property type="match status" value="1"/>
</dbReference>
<dbReference type="GO" id="GO:0003824">
    <property type="term" value="F:catalytic activity"/>
    <property type="evidence" value="ECO:0007669"/>
    <property type="project" value="InterPro"/>
</dbReference>
<gene>
    <name evidence="2" type="ORF">LTRI10_LOCUS23592</name>
</gene>
<feature type="domain" description="Endonuclease/exonuclease/phosphatase" evidence="1">
    <location>
        <begin position="4"/>
        <end position="222"/>
    </location>
</feature>
<evidence type="ECO:0000259" key="1">
    <source>
        <dbReference type="Pfam" id="PF03372"/>
    </source>
</evidence>
<keyword evidence="3" id="KW-1185">Reference proteome</keyword>
<evidence type="ECO:0000313" key="3">
    <source>
        <dbReference type="Proteomes" id="UP001497516"/>
    </source>
</evidence>
<dbReference type="Pfam" id="PF03372">
    <property type="entry name" value="Exo_endo_phos"/>
    <property type="match status" value="1"/>
</dbReference>
<proteinExistence type="predicted"/>
<dbReference type="PANTHER" id="PTHR33710:SF77">
    <property type="entry name" value="DNASE I-LIKE SUPERFAMILY PROTEIN"/>
    <property type="match status" value="1"/>
</dbReference>
<dbReference type="Gene3D" id="3.60.10.10">
    <property type="entry name" value="Endonuclease/exonuclease/phosphatase"/>
    <property type="match status" value="1"/>
</dbReference>
<dbReference type="InterPro" id="IPR005135">
    <property type="entry name" value="Endo/exonuclease/phosphatase"/>
</dbReference>
<name>A0AAV2E8Z1_9ROSI</name>
<evidence type="ECO:0000313" key="2">
    <source>
        <dbReference type="EMBL" id="CAL1382259.1"/>
    </source>
</evidence>
<reference evidence="2 3" key="1">
    <citation type="submission" date="2024-04" db="EMBL/GenBank/DDBJ databases">
        <authorList>
            <person name="Fracassetti M."/>
        </authorList>
    </citation>
    <scope>NUCLEOTIDE SEQUENCE [LARGE SCALE GENOMIC DNA]</scope>
</reference>
<organism evidence="2 3">
    <name type="scientific">Linum trigynum</name>
    <dbReference type="NCBI Taxonomy" id="586398"/>
    <lineage>
        <taxon>Eukaryota</taxon>
        <taxon>Viridiplantae</taxon>
        <taxon>Streptophyta</taxon>
        <taxon>Embryophyta</taxon>
        <taxon>Tracheophyta</taxon>
        <taxon>Spermatophyta</taxon>
        <taxon>Magnoliopsida</taxon>
        <taxon>eudicotyledons</taxon>
        <taxon>Gunneridae</taxon>
        <taxon>Pentapetalae</taxon>
        <taxon>rosids</taxon>
        <taxon>fabids</taxon>
        <taxon>Malpighiales</taxon>
        <taxon>Linaceae</taxon>
        <taxon>Linum</taxon>
    </lineage>
</organism>
<dbReference type="AlphaFoldDB" id="A0AAV2E8Z1"/>
<dbReference type="Proteomes" id="UP001497516">
    <property type="component" value="Chromosome 4"/>
</dbReference>
<accession>A0AAV2E8Z1</accession>
<dbReference type="SUPFAM" id="SSF56219">
    <property type="entry name" value="DNase I-like"/>
    <property type="match status" value="1"/>
</dbReference>
<dbReference type="EMBL" id="OZ034817">
    <property type="protein sequence ID" value="CAL1382259.1"/>
    <property type="molecule type" value="Genomic_DNA"/>
</dbReference>
<sequence length="505" mass="59307">MSCISWNCRGIGPPRTKNHLRRMIRKFRPSIVFLMETKNNEETMEDLRVQNNFQGKFYVHPEGTAGGLALWWTAGFSLQVLDCGRNFIDVFINYGCGFFMTFTHAPSIANERRVFSDSLSRNRSEPNVHWIVIGDLNAMLFDYEKLGGGASRRESVEPFKRFIFYNGLMDMGYKGPQFTWNNKRRGDRNIKGRLDRGFCSPSWREFFEEAVIFHESDIGSDHQALRHEFHSPGPWNRTPFRFDERWASKEECDHIVMSAWASEGSHEQRVRRCQNDLKEWAKGMIQAQFHREEEIKRRLESLSHVFRSDEVLGEERILIEELDFLWRDQERMWKQRSTIQWLAEGDRNTKFFYNSTVYRKHSNWIVGLKGPNGEWIKRPMLLSTHIKDFFKELFTAKDTGFDNGILQQFPRLVTDDMNFALSKTVTREEIKKVVFALGPHKSPGPDGFNGFFFRKYWDLIGDELTKEVETFFSTASLQVGWNDTHISLIPKIPSPEKISQFRPIS</sequence>